<accession>A0A4Q5N472</accession>
<dbReference type="Pfam" id="PF14305">
    <property type="entry name" value="ATPgrasp_TupA"/>
    <property type="match status" value="1"/>
</dbReference>
<evidence type="ECO:0000313" key="5">
    <source>
        <dbReference type="Proteomes" id="UP000293764"/>
    </source>
</evidence>
<sequence>MMILLRRARNRAIRAYRTIRSQNLRAPSYTYKRHEAGRVLELMREFSCSDPVFAINGKDKTHEWARALGVRIPDLLGTYAEVGDLPWEELPEQFVIKPFRGSTSMGVFLLQRVDGGWRELRSGRDIRRQDVEREYRDLVATDAISSAVLVEKLIVDPRMPGLPPIDYKVYTFFGRVGLIVAKSHERDSAGGGAGFRIFDPQWRDLSSAFSGVPLDPTIPLPVRRRELLELASLVSSAVPRAALRVDLFEDADGVVLGEITPEPGGRWIARQDIDRALGAMWEEAEARLRVRFARAGQLTPGQEPQPEALLERSSIRART</sequence>
<feature type="domain" description="ATP-grasp" evidence="3">
    <location>
        <begin position="62"/>
        <end position="290"/>
    </location>
</feature>
<dbReference type="EMBL" id="SDWW01000026">
    <property type="protein sequence ID" value="RYV50811.1"/>
    <property type="molecule type" value="Genomic_DNA"/>
</dbReference>
<keyword evidence="1" id="KW-0067">ATP-binding</keyword>
<gene>
    <name evidence="4" type="ORF">EUA98_11725</name>
</gene>
<feature type="region of interest" description="Disordered" evidence="2">
    <location>
        <begin position="297"/>
        <end position="319"/>
    </location>
</feature>
<dbReference type="Proteomes" id="UP000293764">
    <property type="component" value="Unassembled WGS sequence"/>
</dbReference>
<dbReference type="GO" id="GO:0046872">
    <property type="term" value="F:metal ion binding"/>
    <property type="evidence" value="ECO:0007669"/>
    <property type="project" value="InterPro"/>
</dbReference>
<dbReference type="InterPro" id="IPR011761">
    <property type="entry name" value="ATP-grasp"/>
</dbReference>
<organism evidence="4 5">
    <name type="scientific">Pengzhenrongella frigida</name>
    <dbReference type="NCBI Taxonomy" id="1259133"/>
    <lineage>
        <taxon>Bacteria</taxon>
        <taxon>Bacillati</taxon>
        <taxon>Actinomycetota</taxon>
        <taxon>Actinomycetes</taxon>
        <taxon>Micrococcales</taxon>
        <taxon>Pengzhenrongella</taxon>
    </lineage>
</organism>
<evidence type="ECO:0000259" key="3">
    <source>
        <dbReference type="PROSITE" id="PS50975"/>
    </source>
</evidence>
<comment type="caution">
    <text evidence="4">The sequence shown here is derived from an EMBL/GenBank/DDBJ whole genome shotgun (WGS) entry which is preliminary data.</text>
</comment>
<evidence type="ECO:0000313" key="4">
    <source>
        <dbReference type="EMBL" id="RYV50811.1"/>
    </source>
</evidence>
<keyword evidence="5" id="KW-1185">Reference proteome</keyword>
<feature type="compositionally biased region" description="Basic and acidic residues" evidence="2">
    <location>
        <begin position="309"/>
        <end position="319"/>
    </location>
</feature>
<dbReference type="GO" id="GO:0005524">
    <property type="term" value="F:ATP binding"/>
    <property type="evidence" value="ECO:0007669"/>
    <property type="project" value="UniProtKB-UniRule"/>
</dbReference>
<reference evidence="4 5" key="1">
    <citation type="submission" date="2019-01" db="EMBL/GenBank/DDBJ databases">
        <title>Novel species of Cellulomonas.</title>
        <authorList>
            <person name="Liu Q."/>
            <person name="Xin Y.-H."/>
        </authorList>
    </citation>
    <scope>NUCLEOTIDE SEQUENCE [LARGE SCALE GENOMIC DNA]</scope>
    <source>
        <strain evidence="4 5">HLT2-17</strain>
    </source>
</reference>
<protein>
    <recommendedName>
        <fullName evidence="3">ATP-grasp domain-containing protein</fullName>
    </recommendedName>
</protein>
<dbReference type="PROSITE" id="PS50975">
    <property type="entry name" value="ATP_GRASP"/>
    <property type="match status" value="1"/>
</dbReference>
<dbReference type="Gene3D" id="3.30.470.20">
    <property type="entry name" value="ATP-grasp fold, B domain"/>
    <property type="match status" value="1"/>
</dbReference>
<dbReference type="SUPFAM" id="SSF56059">
    <property type="entry name" value="Glutathione synthetase ATP-binding domain-like"/>
    <property type="match status" value="1"/>
</dbReference>
<evidence type="ECO:0000256" key="2">
    <source>
        <dbReference type="SAM" id="MobiDB-lite"/>
    </source>
</evidence>
<dbReference type="AlphaFoldDB" id="A0A4Q5N472"/>
<evidence type="ECO:0000256" key="1">
    <source>
        <dbReference type="PROSITE-ProRule" id="PRU00409"/>
    </source>
</evidence>
<dbReference type="InterPro" id="IPR029465">
    <property type="entry name" value="ATPgrasp_TupA"/>
</dbReference>
<proteinExistence type="predicted"/>
<keyword evidence="1" id="KW-0547">Nucleotide-binding</keyword>
<name>A0A4Q5N472_9MICO</name>
<dbReference type="OrthoDB" id="9791827at2"/>